<proteinExistence type="predicted"/>
<protein>
    <submittedName>
        <fullName evidence="1">Uncharacterized protein</fullName>
    </submittedName>
</protein>
<sequence>MLYDFYTAVLLVYDVAGQAHDSSSLQPQPAAAGVPVGRLQHAIQEMVAHFPCAAGLVVYNESIDRLEIKYPTYKTPNNGTHSNSPNNGSAYGLAFHVAHANVSLADLGDVSNPQPSLDLLYPPTPPQVTDSNGHPLPRFVMAFQVTTFKCGGFSIRHTCSHVYAVTQLQLSYKIWAPLQEGLV</sequence>
<dbReference type="Gene3D" id="3.30.559.10">
    <property type="entry name" value="Chloramphenicol acetyltransferase-like domain"/>
    <property type="match status" value="1"/>
</dbReference>
<evidence type="ECO:0000313" key="2">
    <source>
        <dbReference type="Proteomes" id="UP000886520"/>
    </source>
</evidence>
<gene>
    <name evidence="1" type="ORF">GOP47_0019946</name>
</gene>
<evidence type="ECO:0000313" key="1">
    <source>
        <dbReference type="EMBL" id="KAI5065251.1"/>
    </source>
</evidence>
<name>A0A9D4UDM6_ADICA</name>
<accession>A0A9D4UDM6</accession>
<organism evidence="1 2">
    <name type="scientific">Adiantum capillus-veneris</name>
    <name type="common">Maidenhair fern</name>
    <dbReference type="NCBI Taxonomy" id="13818"/>
    <lineage>
        <taxon>Eukaryota</taxon>
        <taxon>Viridiplantae</taxon>
        <taxon>Streptophyta</taxon>
        <taxon>Embryophyta</taxon>
        <taxon>Tracheophyta</taxon>
        <taxon>Polypodiopsida</taxon>
        <taxon>Polypodiidae</taxon>
        <taxon>Polypodiales</taxon>
        <taxon>Pteridineae</taxon>
        <taxon>Pteridaceae</taxon>
        <taxon>Vittarioideae</taxon>
        <taxon>Adiantum</taxon>
    </lineage>
</organism>
<reference evidence="1" key="1">
    <citation type="submission" date="2021-01" db="EMBL/GenBank/DDBJ databases">
        <title>Adiantum capillus-veneris genome.</title>
        <authorList>
            <person name="Fang Y."/>
            <person name="Liao Q."/>
        </authorList>
    </citation>
    <scope>NUCLEOTIDE SEQUENCE</scope>
    <source>
        <strain evidence="1">H3</strain>
        <tissue evidence="1">Leaf</tissue>
    </source>
</reference>
<dbReference type="Pfam" id="PF02458">
    <property type="entry name" value="Transferase"/>
    <property type="match status" value="1"/>
</dbReference>
<dbReference type="Proteomes" id="UP000886520">
    <property type="component" value="Chromosome 19"/>
</dbReference>
<dbReference type="InterPro" id="IPR023213">
    <property type="entry name" value="CAT-like_dom_sf"/>
</dbReference>
<keyword evidence="2" id="KW-1185">Reference proteome</keyword>
<dbReference type="EMBL" id="JABFUD020000019">
    <property type="protein sequence ID" value="KAI5065251.1"/>
    <property type="molecule type" value="Genomic_DNA"/>
</dbReference>
<dbReference type="AlphaFoldDB" id="A0A9D4UDM6"/>
<comment type="caution">
    <text evidence="1">The sequence shown here is derived from an EMBL/GenBank/DDBJ whole genome shotgun (WGS) entry which is preliminary data.</text>
</comment>
<dbReference type="OrthoDB" id="1932220at2759"/>